<evidence type="ECO:0000259" key="5">
    <source>
        <dbReference type="PROSITE" id="PS50104"/>
    </source>
</evidence>
<dbReference type="PROSITE" id="PS50294">
    <property type="entry name" value="WD_REPEATS_REGION"/>
    <property type="match status" value="14"/>
</dbReference>
<gene>
    <name evidence="6" type="ORF">EWV54_13065</name>
</gene>
<feature type="repeat" description="WD" evidence="3">
    <location>
        <begin position="858"/>
        <end position="890"/>
    </location>
</feature>
<feature type="coiled-coil region" evidence="4">
    <location>
        <begin position="634"/>
        <end position="673"/>
    </location>
</feature>
<evidence type="ECO:0000256" key="4">
    <source>
        <dbReference type="SAM" id="Coils"/>
    </source>
</evidence>
<dbReference type="SMART" id="SM00320">
    <property type="entry name" value="WD40"/>
    <property type="match status" value="14"/>
</dbReference>
<sequence length="1396" mass="157123">MKNFFDVFISYGRADSKAFAIKLNRRLAALGLNVWFDQEDIPLAVDYQEQINDGIERTHNFIFIISPHSVNSPYCLKEINLAIKYNKRIIPLLHVEQISREIWQARNPEKTESDWQEYEAEGKHSSFLNMHPVISKVNWVYMREKIDDFDGSFAGLIGAIYQQQDYVENHSILLVKALNWLRNQKQTNYLLIGEERQAAEKWLKSRFAEEQPPCLPTDLHCEFISESIKNANNLMTQVFLSSSEKDHAIKEKIGKTLMREGFTIWTNQTDIKTGTAFEEQIKKGIEGADNFVYLISPEALKSQYCYLELAHAFATNKRIIPLLIEKTDIELIPSQLQKLQFIDLTEYEDRDKYRSGIDKLLKELNRDASYYESHKVLLVKALKWQQQNHNISVLLRGYNLQHFEAWLKIAKQGKESPPLPLQEEFITASLKQPKPSSLEVFISYSRADSDLARRLNDDLILLGKLTWFDQESITSGEDFQQEIYRGIESSDNFLFIISPKSINSPYCSDEVEYAQKLNKRIIPILHQKVAAQDLPPALASIQWLDFSQHGGDFLTNFTQLVRIIHTDRDHVHNHSKWLQRAKEWENSQKNADLLLRGSEFVHAQTWLKKTEQQNKQPPANELQKEFIQASQTAIEAAETAEKERQEQLLKLQQERTKEAEKRLEQEKKHTRRQKLWLVVVSLFGGVATLLGLFAVQEYRKAAISEIAAYSLTSQALFAFNDELKALATAIKGKQLKTDLKQRPFVNIPPEIENKLEEILSVVVYGIKQANIFSGHYGGVLGVKFSPDGGIIASASTDNTIKLWKRDGSLLATLDEKHGGHKGSVNAVAFSPDGQLLASASMDTTIKLWQRDGSLRKTLEGDKDGVYTVVFSPDGQLIASGGNDNTVKLWKRDGTLLRTLKGHRDTVKAVVFSPDGQLIASGSRDKTVKLWKRDGTLLRTLKGHRDTVEAVVFSPDGQWIASGSRDKTIKLWKLDDTSPPITFNGHEAPVYGLAFTPDGQRIVSGSSDKTVGIWKLDGILLMTLQGHEDAVNTVDISGNGKNLEIASGSNDNRVILWKPFSELVKTFFDHSDVVSSVDWNTDVIVSGSWEQTIKLWRRDGTLLRTFKGHEGSVTSVKISPNGQFIVSGSSDGTVKIWRLDGKLLNTLRGHTEAVEAVAISPDAKFIVSGSWDKTVKIWRLDGKLLNTLRGHTDVVEAVAISPDGKFIASGSASNNIKIWRIDGNGTLLSIVTLKGHKSPILGIDFSPDGRMLVSGSEDDTIKLWKTDEKGQWLPSSVKTISGHSASVLDVKFSPDGQQIASASADGTIKIWQLEGTLVNMLPGFGANVNAIQFSRDGKTLVSGNSNKTIIIWDLTHNLTSQDLQRDGCHWLKDYLQHNSEVESSHRRLCNNILSKDH</sequence>
<feature type="repeat" description="WD" evidence="3">
    <location>
        <begin position="1320"/>
        <end position="1353"/>
    </location>
</feature>
<dbReference type="SUPFAM" id="SSF50998">
    <property type="entry name" value="Quinoprotein alcohol dehydrogenase-like"/>
    <property type="match status" value="1"/>
</dbReference>
<dbReference type="SUPFAM" id="SSF52200">
    <property type="entry name" value="Toll/Interleukin receptor TIR domain"/>
    <property type="match status" value="3"/>
</dbReference>
<dbReference type="PRINTS" id="PR00320">
    <property type="entry name" value="GPROTEINBRPT"/>
</dbReference>
<dbReference type="Gene3D" id="2.130.10.10">
    <property type="entry name" value="YVTN repeat-like/Quinoprotein amine dehydrogenase"/>
    <property type="match status" value="4"/>
</dbReference>
<feature type="domain" description="TIR" evidence="5">
    <location>
        <begin position="3"/>
        <end position="122"/>
    </location>
</feature>
<feature type="repeat" description="WD" evidence="3">
    <location>
        <begin position="1187"/>
        <end position="1228"/>
    </location>
</feature>
<evidence type="ECO:0000256" key="1">
    <source>
        <dbReference type="ARBA" id="ARBA00022574"/>
    </source>
</evidence>
<evidence type="ECO:0000313" key="6">
    <source>
        <dbReference type="EMBL" id="TRU87063.1"/>
    </source>
</evidence>
<comment type="caution">
    <text evidence="6">The sequence shown here is derived from an EMBL/GenBank/DDBJ whole genome shotgun (WGS) entry which is preliminary data.</text>
</comment>
<feature type="domain" description="TIR" evidence="5">
    <location>
        <begin position="234"/>
        <end position="364"/>
    </location>
</feature>
<evidence type="ECO:0000256" key="3">
    <source>
        <dbReference type="PROSITE-ProRule" id="PRU00221"/>
    </source>
</evidence>
<dbReference type="InterPro" id="IPR019775">
    <property type="entry name" value="WD40_repeat_CS"/>
</dbReference>
<dbReference type="CDD" id="cd22249">
    <property type="entry name" value="UDM1_RNF168_RNF169-like"/>
    <property type="match status" value="1"/>
</dbReference>
<feature type="repeat" description="WD" evidence="3">
    <location>
        <begin position="1066"/>
        <end position="1095"/>
    </location>
</feature>
<dbReference type="GO" id="GO:0007165">
    <property type="term" value="P:signal transduction"/>
    <property type="evidence" value="ECO:0007669"/>
    <property type="project" value="InterPro"/>
</dbReference>
<feature type="domain" description="TIR" evidence="5">
    <location>
        <begin position="436"/>
        <end position="560"/>
    </location>
</feature>
<dbReference type="SMART" id="SM00255">
    <property type="entry name" value="TIR"/>
    <property type="match status" value="3"/>
</dbReference>
<dbReference type="InterPro" id="IPR001680">
    <property type="entry name" value="WD40_rpt"/>
</dbReference>
<evidence type="ECO:0000256" key="2">
    <source>
        <dbReference type="ARBA" id="ARBA00022737"/>
    </source>
</evidence>
<dbReference type="Pfam" id="PF13676">
    <property type="entry name" value="TIR_2"/>
    <property type="match status" value="3"/>
</dbReference>
<reference evidence="6 7" key="1">
    <citation type="submission" date="2019-01" db="EMBL/GenBank/DDBJ databases">
        <title>Coherence of Microcystis species and biogeography revealed through population genomics.</title>
        <authorList>
            <person name="Perez-Carrascal O.M."/>
            <person name="Terrat Y."/>
            <person name="Giani A."/>
            <person name="Fortin N."/>
            <person name="Tromas N."/>
            <person name="Shapiro B.J."/>
        </authorList>
    </citation>
    <scope>NUCLEOTIDE SEQUENCE [LARGE SCALE GENOMIC DNA]</scope>
    <source>
        <strain evidence="6">Mn_MB_F_20050700_S1D</strain>
    </source>
</reference>
<feature type="repeat" description="WD" evidence="3">
    <location>
        <begin position="1232"/>
        <end position="1264"/>
    </location>
</feature>
<dbReference type="PROSITE" id="PS50082">
    <property type="entry name" value="WD_REPEATS_2"/>
    <property type="match status" value="14"/>
</dbReference>
<dbReference type="PROSITE" id="PS50104">
    <property type="entry name" value="TIR"/>
    <property type="match status" value="3"/>
</dbReference>
<dbReference type="PROSITE" id="PS00678">
    <property type="entry name" value="WD_REPEATS_1"/>
    <property type="match status" value="1"/>
</dbReference>
<dbReference type="PANTHER" id="PTHR19848">
    <property type="entry name" value="WD40 REPEAT PROTEIN"/>
    <property type="match status" value="1"/>
</dbReference>
<accession>A0A552IUC4</accession>
<keyword evidence="1 3" id="KW-0853">WD repeat</keyword>
<dbReference type="PANTHER" id="PTHR19848:SF8">
    <property type="entry name" value="F-BOX AND WD REPEAT DOMAIN CONTAINING 7"/>
    <property type="match status" value="1"/>
</dbReference>
<dbReference type="InterPro" id="IPR020472">
    <property type="entry name" value="WD40_PAC1"/>
</dbReference>
<dbReference type="SUPFAM" id="SSF50978">
    <property type="entry name" value="WD40 repeat-like"/>
    <property type="match status" value="1"/>
</dbReference>
<feature type="repeat" description="WD" evidence="3">
    <location>
        <begin position="1279"/>
        <end position="1313"/>
    </location>
</feature>
<feature type="repeat" description="WD" evidence="3">
    <location>
        <begin position="940"/>
        <end position="981"/>
    </location>
</feature>
<feature type="repeat" description="WD" evidence="3">
    <location>
        <begin position="1146"/>
        <end position="1180"/>
    </location>
</feature>
<dbReference type="CDD" id="cd00200">
    <property type="entry name" value="WD40"/>
    <property type="match status" value="2"/>
</dbReference>
<name>A0A552IUC4_9CHRO</name>
<dbReference type="InterPro" id="IPR035897">
    <property type="entry name" value="Toll_tir_struct_dom_sf"/>
</dbReference>
<dbReference type="Gene3D" id="3.40.50.10140">
    <property type="entry name" value="Toll/interleukin-1 receptor homology (TIR) domain"/>
    <property type="match status" value="3"/>
</dbReference>
<proteinExistence type="predicted"/>
<dbReference type="EMBL" id="SFAV01000173">
    <property type="protein sequence ID" value="TRU87063.1"/>
    <property type="molecule type" value="Genomic_DNA"/>
</dbReference>
<feature type="repeat" description="WD" evidence="3">
    <location>
        <begin position="982"/>
        <end position="1016"/>
    </location>
</feature>
<feature type="repeat" description="WD" evidence="3">
    <location>
        <begin position="1023"/>
        <end position="1057"/>
    </location>
</feature>
<keyword evidence="4" id="KW-0175">Coiled coil</keyword>
<feature type="repeat" description="WD" evidence="3">
    <location>
        <begin position="817"/>
        <end position="849"/>
    </location>
</feature>
<keyword evidence="2" id="KW-0677">Repeat</keyword>
<dbReference type="InterPro" id="IPR011047">
    <property type="entry name" value="Quinoprotein_ADH-like_sf"/>
</dbReference>
<feature type="repeat" description="WD" evidence="3">
    <location>
        <begin position="772"/>
        <end position="804"/>
    </location>
</feature>
<feature type="repeat" description="WD" evidence="3">
    <location>
        <begin position="899"/>
        <end position="931"/>
    </location>
</feature>
<protein>
    <submittedName>
        <fullName evidence="6">TIR domain-containing protein</fullName>
    </submittedName>
</protein>
<feature type="repeat" description="WD" evidence="3">
    <location>
        <begin position="1105"/>
        <end position="1139"/>
    </location>
</feature>
<dbReference type="InterPro" id="IPR000157">
    <property type="entry name" value="TIR_dom"/>
</dbReference>
<dbReference type="InterPro" id="IPR015943">
    <property type="entry name" value="WD40/YVTN_repeat-like_dom_sf"/>
</dbReference>
<organism evidence="6 7">
    <name type="scientific">Microcystis novacekii Mn_MB_F_20050700_S1D</name>
    <dbReference type="NCBI Taxonomy" id="2486266"/>
    <lineage>
        <taxon>Bacteria</taxon>
        <taxon>Bacillati</taxon>
        <taxon>Cyanobacteriota</taxon>
        <taxon>Cyanophyceae</taxon>
        <taxon>Oscillatoriophycideae</taxon>
        <taxon>Chroococcales</taxon>
        <taxon>Microcystaceae</taxon>
        <taxon>Microcystis</taxon>
    </lineage>
</organism>
<dbReference type="Proteomes" id="UP000319191">
    <property type="component" value="Unassembled WGS sequence"/>
</dbReference>
<dbReference type="Pfam" id="PF00400">
    <property type="entry name" value="WD40"/>
    <property type="match status" value="14"/>
</dbReference>
<dbReference type="InterPro" id="IPR036322">
    <property type="entry name" value="WD40_repeat_dom_sf"/>
</dbReference>
<evidence type="ECO:0000313" key="7">
    <source>
        <dbReference type="Proteomes" id="UP000319191"/>
    </source>
</evidence>